<dbReference type="InterPro" id="IPR003121">
    <property type="entry name" value="SWIB_MDM2_domain"/>
</dbReference>
<dbReference type="InterPro" id="IPR019786">
    <property type="entry name" value="Zinc_finger_PHD-type_CS"/>
</dbReference>
<evidence type="ECO:0000256" key="4">
    <source>
        <dbReference type="ARBA" id="ARBA00022723"/>
    </source>
</evidence>
<dbReference type="PROSITE" id="PS50829">
    <property type="entry name" value="GYF"/>
    <property type="match status" value="1"/>
</dbReference>
<evidence type="ECO:0000259" key="16">
    <source>
        <dbReference type="PROSITE" id="PS51925"/>
    </source>
</evidence>
<feature type="compositionally biased region" description="Acidic residues" evidence="13">
    <location>
        <begin position="766"/>
        <end position="775"/>
    </location>
</feature>
<feature type="region of interest" description="Disordered" evidence="13">
    <location>
        <begin position="452"/>
        <end position="515"/>
    </location>
</feature>
<dbReference type="Pfam" id="PF07798">
    <property type="entry name" value="CCDC90-like"/>
    <property type="match status" value="1"/>
</dbReference>
<dbReference type="Proteomes" id="UP000325577">
    <property type="component" value="Linkage Group LG16"/>
</dbReference>
<dbReference type="InterPro" id="IPR036885">
    <property type="entry name" value="SWIB_MDM2_dom_sf"/>
</dbReference>
<dbReference type="PROSITE" id="PS01359">
    <property type="entry name" value="ZF_PHD_1"/>
    <property type="match status" value="1"/>
</dbReference>
<dbReference type="PANTHER" id="PTHR46695">
    <property type="entry name" value="ZINC FINGER CCCH DOMAIN-CONTAINING PROTEIN 44-RELATED"/>
    <property type="match status" value="1"/>
</dbReference>
<reference evidence="17 18" key="1">
    <citation type="submission" date="2019-09" db="EMBL/GenBank/DDBJ databases">
        <title>A chromosome-level genome assembly of the Chinese tupelo Nyssa sinensis.</title>
        <authorList>
            <person name="Yang X."/>
            <person name="Kang M."/>
            <person name="Yang Y."/>
            <person name="Xiong H."/>
            <person name="Wang M."/>
            <person name="Zhang Z."/>
            <person name="Wang Z."/>
            <person name="Wu H."/>
            <person name="Ma T."/>
            <person name="Liu J."/>
            <person name="Xi Z."/>
        </authorList>
    </citation>
    <scope>NUCLEOTIDE SEQUENCE [LARGE SCALE GENOMIC DNA]</scope>
    <source>
        <strain evidence="17">J267</strain>
        <tissue evidence="17">Leaf</tissue>
    </source>
</reference>
<feature type="region of interest" description="Disordered" evidence="13">
    <location>
        <begin position="1173"/>
        <end position="1230"/>
    </location>
</feature>
<keyword evidence="10" id="KW-0496">Mitochondrion</keyword>
<feature type="region of interest" description="Disordered" evidence="13">
    <location>
        <begin position="1"/>
        <end position="21"/>
    </location>
</feature>
<evidence type="ECO:0000313" key="17">
    <source>
        <dbReference type="EMBL" id="KAA8536046.1"/>
    </source>
</evidence>
<evidence type="ECO:0000256" key="8">
    <source>
        <dbReference type="ARBA" id="ARBA00023054"/>
    </source>
</evidence>
<dbReference type="Pfam" id="PF02213">
    <property type="entry name" value="GYF"/>
    <property type="match status" value="1"/>
</dbReference>
<dbReference type="FunFam" id="1.10.245.10:FF:000003">
    <property type="entry name" value="Zinc finger CCCH domain-containing protein 19"/>
    <property type="match status" value="1"/>
</dbReference>
<evidence type="ECO:0000313" key="18">
    <source>
        <dbReference type="Proteomes" id="UP000325577"/>
    </source>
</evidence>
<organism evidence="17 18">
    <name type="scientific">Nyssa sinensis</name>
    <dbReference type="NCBI Taxonomy" id="561372"/>
    <lineage>
        <taxon>Eukaryota</taxon>
        <taxon>Viridiplantae</taxon>
        <taxon>Streptophyta</taxon>
        <taxon>Embryophyta</taxon>
        <taxon>Tracheophyta</taxon>
        <taxon>Spermatophyta</taxon>
        <taxon>Magnoliopsida</taxon>
        <taxon>eudicotyledons</taxon>
        <taxon>Gunneridae</taxon>
        <taxon>Pentapetalae</taxon>
        <taxon>asterids</taxon>
        <taxon>Cornales</taxon>
        <taxon>Nyssaceae</taxon>
        <taxon>Nyssa</taxon>
    </lineage>
</organism>
<sequence>MEDDEETLKGCEPSVQEVGDARREEKLLETEELINIQQCVFVPKLDDSKLVGAMSPIAARDDKAVAEEKIVTPGTGMETEPEVETAEGGGGESVPELDASQLESVPELDASQLVAAESEIVAKEDEDDEAVAEEENTVADTEMETETEVVEGNGGESVPELGDAQIGGESLTAAKDEEDDEAVAEEENPDAGIETETETETEMEVARGSGGESIPELDDTHLVGAGSPMVAKDDDEEDVVAEDETQTVDTEIETEADVLEMAEAEKGGGGSGGKRKRGRSLRVQTRNHTRKTIEEDVCFICFDGGDLVLCDRRGCPKAYHPSCVNRDEAFFRAKGRWNCGWHLCSSCEKNAYYMCYTCTFSLCKGCIKDAVILCVRGNKGFCEACMKTVMLIESNEQGNKEAQVDFDDKSSWEYLFKDYWIDLKAKLSLSLDELAQAKNPWKGSDVLAGKQESPEELYDATNDGDSGSDSSENLELSKPKRRKAKKRSKSVTKEEDLPSASVANGAEGSSTPGNTEWASKELQEFVMHMKNGDKSVLSQFDVQALLLEYIKRNKLRDPRRKSQIICDLRLENLFGKARVGHFEMLKLLESHFLIKEDSQIDDIQGTVVDTDVNQVEAEGNTDANKRGIRISGSNQKQDMYRLVQVVGTSKAAEPYKIGKRTTDIEFTEDECKRLRQSIKCGLINRLTVGDILEKATEVQVARVNDWLETEIVRLSHLRDRASEKGRRKELRECVEKLQLLKTPEERRRRLEEIPEIHADPNMDPSFESEDDDSEMEDNKREIYMRPRGSGFSRKGREPISPRGGSFSSKDSWTGARKDSSKNWELNRNTSNKNLLDKGESIGELQNENAWNQGRDKDAQQSSNLEKLNSATNSETEGWNSHSGVRAESFSGVASETSSASLTAGLAETDTKISETDKIWHYKDPSGKIQGPFSMVQLRKWSNTGYFPTDLRIWRTSENQDDSILLTDALAGRFQKELPQVDNSLTKTQTVLSPHLSSTHVGKSYGTSLQTSGPSSSGWATPSVEISKLSTDRWGSDYGSRNDSVNLPSPTPKQSTPGSTGGQASENKWSTGSSVQQSPAVATSDNGQFARSSTLSSSINPGGSKEHNTMESIGVLAPTSVLNSGGQLAMGFENDSSSSYSGLSPAPNSEQGVLVGSTNAIATSQSAMTVEIHGWGSGSVPKSEMVAPGTTPGSESQAWGSAPSQKLESNSSISAPGPPVAYGQLGGVPSTVQNPIGNFPTPGFSALPPPDPWRPPIPGNQPNIQPSAPPNVPWGVTENNTFASGPRPNNPNSGWGPVPVPGNPNMSWGGPAPGSTNMNWGATIQGPALGNANLGWVMPTGNQGPVPGNVNPGWVAPTGNPGAIVQGLAPANANPGWGTPTGNPGATVQGPPPGNGNPGWVAPAGNPGAAVQGPPGNANPGWGTPAGNPAMWGNEQQRNGDRFSGQRDRGSQSGDSGFGGGRPWNRQGSFGRGGPGGSSRPPKGRVCVYHENGHCKKGYGAFSIVVLKKTLAQFSSTPIFPLLQYNSSKWQISQLVKPNGKRAFLVDTLALVRSLEAQGVPSKQAEAITAAITEVLHDSLENVAHSFVSKAEMQKTEMVQESNLSKFKSEVQSSQEHHFSLLQRETEKLRGDIDKMRSELRYEIDKVTAGQRLDLNLERG</sequence>
<evidence type="ECO:0000256" key="7">
    <source>
        <dbReference type="ARBA" id="ARBA00022989"/>
    </source>
</evidence>
<feature type="compositionally biased region" description="Basic and acidic residues" evidence="13">
    <location>
        <begin position="751"/>
        <end position="760"/>
    </location>
</feature>
<feature type="domain" description="DM2" evidence="16">
    <location>
        <begin position="511"/>
        <end position="594"/>
    </location>
</feature>
<dbReference type="CDD" id="cd00072">
    <property type="entry name" value="GYF"/>
    <property type="match status" value="1"/>
</dbReference>
<feature type="region of interest" description="Disordered" evidence="13">
    <location>
        <begin position="70"/>
        <end position="220"/>
    </location>
</feature>
<feature type="region of interest" description="Disordered" evidence="13">
    <location>
        <begin position="1367"/>
        <end position="1484"/>
    </location>
</feature>
<dbReference type="SMART" id="SM00249">
    <property type="entry name" value="PHD"/>
    <property type="match status" value="1"/>
</dbReference>
<feature type="compositionally biased region" description="Basic residues" evidence="13">
    <location>
        <begin position="479"/>
        <end position="490"/>
    </location>
</feature>
<evidence type="ECO:0000256" key="3">
    <source>
        <dbReference type="ARBA" id="ARBA00022692"/>
    </source>
</evidence>
<gene>
    <name evidence="17" type="ORF">F0562_028524</name>
</gene>
<dbReference type="GO" id="GO:0008270">
    <property type="term" value="F:zinc ion binding"/>
    <property type="evidence" value="ECO:0007669"/>
    <property type="project" value="UniProtKB-KW"/>
</dbReference>
<feature type="region of interest" description="Disordered" evidence="13">
    <location>
        <begin position="1126"/>
        <end position="1147"/>
    </location>
</feature>
<dbReference type="SMART" id="SM00444">
    <property type="entry name" value="GYF"/>
    <property type="match status" value="1"/>
</dbReference>
<dbReference type="FunFam" id="3.30.40.10:FF:000303">
    <property type="entry name" value="Zinc finger CCCH domain-containing protein 19"/>
    <property type="match status" value="1"/>
</dbReference>
<keyword evidence="4" id="KW-0479">Metal-binding</keyword>
<dbReference type="InterPro" id="IPR035445">
    <property type="entry name" value="GYF-like_dom_sf"/>
</dbReference>
<dbReference type="Gene3D" id="3.30.1490.40">
    <property type="match status" value="1"/>
</dbReference>
<evidence type="ECO:0000256" key="12">
    <source>
        <dbReference type="PROSITE-ProRule" id="PRU00146"/>
    </source>
</evidence>
<evidence type="ECO:0000256" key="9">
    <source>
        <dbReference type="ARBA" id="ARBA00023125"/>
    </source>
</evidence>
<dbReference type="SUPFAM" id="SSF55277">
    <property type="entry name" value="GYF domain"/>
    <property type="match status" value="1"/>
</dbReference>
<dbReference type="InterPro" id="IPR024461">
    <property type="entry name" value="CCDC90-like"/>
</dbReference>
<evidence type="ECO:0000256" key="11">
    <source>
        <dbReference type="ARBA" id="ARBA00023136"/>
    </source>
</evidence>
<dbReference type="GO" id="GO:0003677">
    <property type="term" value="F:DNA binding"/>
    <property type="evidence" value="ECO:0007669"/>
    <property type="project" value="UniProtKB-KW"/>
</dbReference>
<feature type="domain" description="GYF" evidence="15">
    <location>
        <begin position="916"/>
        <end position="970"/>
    </location>
</feature>
<feature type="compositionally biased region" description="Acidic residues" evidence="13">
    <location>
        <begin position="124"/>
        <end position="149"/>
    </location>
</feature>
<dbReference type="Gene3D" id="3.30.40.10">
    <property type="entry name" value="Zinc/RING finger domain, C3HC4 (zinc finger)"/>
    <property type="match status" value="1"/>
</dbReference>
<keyword evidence="5 12" id="KW-0863">Zinc-finger</keyword>
<dbReference type="CDD" id="cd19757">
    <property type="entry name" value="Bbox1"/>
    <property type="match status" value="1"/>
</dbReference>
<feature type="compositionally biased region" description="Polar residues" evidence="13">
    <location>
        <begin position="1038"/>
        <end position="1100"/>
    </location>
</feature>
<feature type="region of interest" description="Disordered" evidence="13">
    <location>
        <begin position="996"/>
        <end position="1108"/>
    </location>
</feature>
<feature type="compositionally biased region" description="Polar residues" evidence="13">
    <location>
        <begin position="822"/>
        <end position="833"/>
    </location>
</feature>
<evidence type="ECO:0000256" key="5">
    <source>
        <dbReference type="ARBA" id="ARBA00022771"/>
    </source>
</evidence>
<feature type="compositionally biased region" description="Polar residues" evidence="13">
    <location>
        <begin position="1190"/>
        <end position="1213"/>
    </location>
</feature>
<feature type="region of interest" description="Disordered" evidence="13">
    <location>
        <begin position="751"/>
        <end position="835"/>
    </location>
</feature>
<keyword evidence="3" id="KW-0812">Transmembrane</keyword>
<keyword evidence="9" id="KW-0238">DNA-binding</keyword>
<name>A0A5J5B1I7_9ASTE</name>
<evidence type="ECO:0000256" key="2">
    <source>
        <dbReference type="ARBA" id="ARBA00004370"/>
    </source>
</evidence>
<feature type="compositionally biased region" description="Low complexity" evidence="13">
    <location>
        <begin position="1371"/>
        <end position="1388"/>
    </location>
</feature>
<feature type="compositionally biased region" description="Polar residues" evidence="13">
    <location>
        <begin position="996"/>
        <end position="1019"/>
    </location>
</feature>
<dbReference type="SUPFAM" id="SSF57903">
    <property type="entry name" value="FYVE/PHD zinc finger"/>
    <property type="match status" value="1"/>
</dbReference>
<feature type="compositionally biased region" description="Basic and acidic residues" evidence="13">
    <location>
        <begin position="1437"/>
        <end position="1449"/>
    </location>
</feature>
<feature type="compositionally biased region" description="Low complexity" evidence="13">
    <location>
        <begin position="1397"/>
        <end position="1420"/>
    </location>
</feature>
<dbReference type="FunFam" id="1.20.5.340:FF:000029">
    <property type="entry name" value="Coiled-coil domain-containing protein 90-like"/>
    <property type="match status" value="1"/>
</dbReference>
<keyword evidence="11" id="KW-0472">Membrane</keyword>
<evidence type="ECO:0000259" key="15">
    <source>
        <dbReference type="PROSITE" id="PS50829"/>
    </source>
</evidence>
<dbReference type="InterPro" id="IPR058668">
    <property type="entry name" value="NERD_dom"/>
</dbReference>
<dbReference type="SUPFAM" id="SSF47592">
    <property type="entry name" value="SWIB/MDM2 domain"/>
    <property type="match status" value="1"/>
</dbReference>
<feature type="compositionally biased region" description="Low complexity" evidence="13">
    <location>
        <begin position="1135"/>
        <end position="1147"/>
    </location>
</feature>
<dbReference type="Gene3D" id="1.10.245.10">
    <property type="entry name" value="SWIB/MDM2 domain"/>
    <property type="match status" value="1"/>
</dbReference>
<dbReference type="GO" id="GO:0016020">
    <property type="term" value="C:membrane"/>
    <property type="evidence" value="ECO:0007669"/>
    <property type="project" value="UniProtKB-SubCell"/>
</dbReference>
<dbReference type="InterPro" id="IPR019835">
    <property type="entry name" value="SWIB_domain"/>
</dbReference>
<dbReference type="EMBL" id="CM018039">
    <property type="protein sequence ID" value="KAA8536046.1"/>
    <property type="molecule type" value="Genomic_DNA"/>
</dbReference>
<dbReference type="InterPro" id="IPR036128">
    <property type="entry name" value="Plus3-like_sf"/>
</dbReference>
<evidence type="ECO:0000256" key="13">
    <source>
        <dbReference type="SAM" id="MobiDB-lite"/>
    </source>
</evidence>
<dbReference type="FunFam" id="3.30.1490.40:FF:000004">
    <property type="entry name" value="Zinc finger CCCH domain-containing protein 19"/>
    <property type="match status" value="1"/>
</dbReference>
<keyword evidence="6" id="KW-0862">Zinc</keyword>
<dbReference type="SUPFAM" id="SSF159042">
    <property type="entry name" value="Plus3-like"/>
    <property type="match status" value="1"/>
</dbReference>
<keyword evidence="8" id="KW-0175">Coiled coil</keyword>
<feature type="compositionally biased region" description="Acidic residues" evidence="13">
    <location>
        <begin position="176"/>
        <end position="203"/>
    </location>
</feature>
<dbReference type="PANTHER" id="PTHR46695:SF5">
    <property type="entry name" value="RNA POLYMERASE-ASSOCIATED PROTEIN RTF1 HOMOLOG"/>
    <property type="match status" value="1"/>
</dbReference>
<dbReference type="OrthoDB" id="6415790at2759"/>
<evidence type="ECO:0000259" key="14">
    <source>
        <dbReference type="PROSITE" id="PS50016"/>
    </source>
</evidence>
<protein>
    <submittedName>
        <fullName evidence="17">Uncharacterized protein</fullName>
    </submittedName>
</protein>
<dbReference type="Pfam" id="PF25980">
    <property type="entry name" value="NERD_plant"/>
    <property type="match status" value="1"/>
</dbReference>
<dbReference type="PROSITE" id="PS51925">
    <property type="entry name" value="SWIB_MDM2"/>
    <property type="match status" value="1"/>
</dbReference>
<dbReference type="CDD" id="cd10567">
    <property type="entry name" value="SWIB-MDM2_like"/>
    <property type="match status" value="1"/>
</dbReference>
<dbReference type="Gene3D" id="1.20.5.340">
    <property type="match status" value="1"/>
</dbReference>
<dbReference type="InterPro" id="IPR013083">
    <property type="entry name" value="Znf_RING/FYVE/PHD"/>
</dbReference>
<keyword evidence="7" id="KW-1133">Transmembrane helix</keyword>
<dbReference type="SMART" id="SM00151">
    <property type="entry name" value="SWIB"/>
    <property type="match status" value="1"/>
</dbReference>
<feature type="region of interest" description="Disordered" evidence="13">
    <location>
        <begin position="264"/>
        <end position="283"/>
    </location>
</feature>
<dbReference type="InterPro" id="IPR003169">
    <property type="entry name" value="GYF"/>
</dbReference>
<feature type="compositionally biased region" description="Basic residues" evidence="13">
    <location>
        <begin position="273"/>
        <end position="283"/>
    </location>
</feature>
<dbReference type="GO" id="GO:0005739">
    <property type="term" value="C:mitochondrion"/>
    <property type="evidence" value="ECO:0007669"/>
    <property type="project" value="UniProtKB-SubCell"/>
</dbReference>
<dbReference type="InterPro" id="IPR019787">
    <property type="entry name" value="Znf_PHD-finger"/>
</dbReference>
<evidence type="ECO:0000256" key="1">
    <source>
        <dbReference type="ARBA" id="ARBA00004173"/>
    </source>
</evidence>
<feature type="compositionally biased region" description="Low complexity" evidence="13">
    <location>
        <begin position="463"/>
        <end position="476"/>
    </location>
</feature>
<evidence type="ECO:0000256" key="10">
    <source>
        <dbReference type="ARBA" id="ARBA00023128"/>
    </source>
</evidence>
<dbReference type="PROSITE" id="PS50016">
    <property type="entry name" value="ZF_PHD_2"/>
    <property type="match status" value="1"/>
</dbReference>
<dbReference type="InterPro" id="IPR001965">
    <property type="entry name" value="Znf_PHD"/>
</dbReference>
<comment type="subcellular location">
    <subcellularLocation>
        <location evidence="2">Membrane</location>
    </subcellularLocation>
    <subcellularLocation>
        <location evidence="1">Mitochondrion</location>
    </subcellularLocation>
</comment>
<dbReference type="InterPro" id="IPR011011">
    <property type="entry name" value="Znf_FYVE_PHD"/>
</dbReference>
<accession>A0A5J5B1I7</accession>
<dbReference type="CDD" id="cd15568">
    <property type="entry name" value="PHD5_NSD"/>
    <property type="match status" value="1"/>
</dbReference>
<evidence type="ECO:0000256" key="6">
    <source>
        <dbReference type="ARBA" id="ARBA00022833"/>
    </source>
</evidence>
<dbReference type="Pfam" id="PF02201">
    <property type="entry name" value="SWIB"/>
    <property type="match status" value="1"/>
</dbReference>
<feature type="domain" description="PHD-type" evidence="14">
    <location>
        <begin position="295"/>
        <end position="361"/>
    </location>
</feature>
<proteinExistence type="predicted"/>
<keyword evidence="18" id="KW-1185">Reference proteome</keyword>